<dbReference type="eggNOG" id="ENOG5031YXA">
    <property type="taxonomic scope" value="Bacteria"/>
</dbReference>
<name>A0A0H2VG81_STAES</name>
<dbReference type="RefSeq" id="WP_001829481.1">
    <property type="nucleotide sequence ID" value="NC_004461.1"/>
</dbReference>
<evidence type="ECO:0000313" key="1">
    <source>
        <dbReference type="EMBL" id="AAO04593.1"/>
    </source>
</evidence>
<evidence type="ECO:0000313" key="2">
    <source>
        <dbReference type="Proteomes" id="UP000001411"/>
    </source>
</evidence>
<dbReference type="GeneID" id="50018873"/>
<dbReference type="EMBL" id="AE015929">
    <property type="protein sequence ID" value="AAO04593.1"/>
    <property type="molecule type" value="Genomic_DNA"/>
</dbReference>
<dbReference type="Proteomes" id="UP000001411">
    <property type="component" value="Chromosome"/>
</dbReference>
<dbReference type="AlphaFoldDB" id="A0A0H2VG81"/>
<reference evidence="1 2" key="1">
    <citation type="journal article" date="2003" name="Mol. Microbiol.">
        <title>Genome-based analysis of virulence genes in a non-biofilm-forming Staphylococcus epidermidis strain (ATCC 12228).</title>
        <authorList>
            <person name="Zhang Y.Q."/>
            <person name="Ren S.X."/>
            <person name="Li H.L."/>
            <person name="Wang Y.X."/>
            <person name="Fu G."/>
            <person name="Yang J."/>
            <person name="Qin Z.Q."/>
            <person name="Miao Y.G."/>
            <person name="Wang W.Y."/>
            <person name="Chen R.S."/>
            <person name="Shen Y."/>
            <person name="Chen Z."/>
            <person name="Yuan Z.H."/>
            <person name="Zhao G.P."/>
            <person name="Qu D."/>
            <person name="Danchin A."/>
            <person name="Wen Y.M."/>
        </authorList>
    </citation>
    <scope>NUCLEOTIDE SEQUENCE [LARGE SCALE GENOMIC DNA]</scope>
    <source>
        <strain evidence="2">ATCC 12228 / FDA PCI 1200</strain>
    </source>
</reference>
<gene>
    <name evidence="1" type="ordered locus">SE_0996</name>
</gene>
<proteinExistence type="predicted"/>
<sequence>MQQIKFKTLTEETLESLEKSVNSFLKSQEGNGYKLLNITIKQIEERAFPHNDEDFNAILTLVTEA</sequence>
<dbReference type="OrthoDB" id="2409814at2"/>
<dbReference type="HOGENOM" id="CLU_193352_0_0_9"/>
<dbReference type="KEGG" id="sep:SE_0996"/>
<accession>A0A0H2VG81</accession>
<protein>
    <submittedName>
        <fullName evidence="1">Uncharacterized protein</fullName>
    </submittedName>
</protein>
<organism evidence="1 2">
    <name type="scientific">Staphylococcus epidermidis (strain ATCC 12228 / FDA PCI 1200)</name>
    <dbReference type="NCBI Taxonomy" id="176280"/>
    <lineage>
        <taxon>Bacteria</taxon>
        <taxon>Bacillati</taxon>
        <taxon>Bacillota</taxon>
        <taxon>Bacilli</taxon>
        <taxon>Bacillales</taxon>
        <taxon>Staphylococcaceae</taxon>
        <taxon>Staphylococcus</taxon>
    </lineage>
</organism>
<dbReference type="PATRIC" id="fig|176280.10.peg.971"/>